<keyword evidence="4 5" id="KW-0274">FAD</keyword>
<dbReference type="EC" id="1.3.8.6" evidence="10"/>
<evidence type="ECO:0000259" key="9">
    <source>
        <dbReference type="Pfam" id="PF02771"/>
    </source>
</evidence>
<dbReference type="Gene3D" id="1.20.140.10">
    <property type="entry name" value="Butyryl-CoA Dehydrogenase, subunit A, domain 3"/>
    <property type="match status" value="1"/>
</dbReference>
<evidence type="ECO:0000259" key="7">
    <source>
        <dbReference type="Pfam" id="PF00441"/>
    </source>
</evidence>
<dbReference type="SUPFAM" id="SSF47203">
    <property type="entry name" value="Acyl-CoA dehydrogenase C-terminal domain-like"/>
    <property type="match status" value="1"/>
</dbReference>
<evidence type="ECO:0000256" key="6">
    <source>
        <dbReference type="SAM" id="MobiDB-lite"/>
    </source>
</evidence>
<name>A0A7W5TVX7_9MICC</name>
<dbReference type="InterPro" id="IPR037069">
    <property type="entry name" value="AcylCoA_DH/ox_N_sf"/>
</dbReference>
<dbReference type="PROSITE" id="PS00073">
    <property type="entry name" value="ACYL_COA_DH_2"/>
    <property type="match status" value="1"/>
</dbReference>
<evidence type="ECO:0000256" key="1">
    <source>
        <dbReference type="ARBA" id="ARBA00001974"/>
    </source>
</evidence>
<evidence type="ECO:0000313" key="10">
    <source>
        <dbReference type="EMBL" id="MBB3667839.1"/>
    </source>
</evidence>
<dbReference type="Pfam" id="PF02770">
    <property type="entry name" value="Acyl-CoA_dh_M"/>
    <property type="match status" value="1"/>
</dbReference>
<sequence length="403" mass="43080">MTPRTSPAAERADHTDDADTSPAVNFLDAARHLSSDERQRLLSTDRSLQQTLRPASIDPWNREEFPHQLLPALADLGLGETYLDGSSQLFQGLVHACAARADVSMSALLGIHNELIVGTIAELGSAEQKQTWLPRLRRLEALGAFCLTEPDHGSDIAGGLETSATRTDQGWVIRGRKRWIGAGTIADIALIWARDTSDGQVKGFLVPTDTAGYRASAIRNKTGLRIMQNADLEFDDVVVADSALLPGATSFSAASRLLMASRAWVGWQAVGAQQALFDLISSYARQRKQFGVPIGSFQLVQSALVTVAGNLALSASMMADTADIQARGELTMMHASLTKATLTRTARESGALAREVFGGNGIVSDYEVAKVAGDIEALYTYEGSHSINLLIAGRAITGISAFA</sequence>
<dbReference type="Pfam" id="PF00441">
    <property type="entry name" value="Acyl-CoA_dh_1"/>
    <property type="match status" value="1"/>
</dbReference>
<dbReference type="InterPro" id="IPR009100">
    <property type="entry name" value="AcylCoA_DH/oxidase_NM_dom_sf"/>
</dbReference>
<dbReference type="RefSeq" id="WP_183358258.1">
    <property type="nucleotide sequence ID" value="NZ_BAABKR010000016.1"/>
</dbReference>
<dbReference type="InterPro" id="IPR006091">
    <property type="entry name" value="Acyl-CoA_Oxase/DH_mid-dom"/>
</dbReference>
<evidence type="ECO:0000256" key="2">
    <source>
        <dbReference type="ARBA" id="ARBA00009347"/>
    </source>
</evidence>
<dbReference type="GO" id="GO:0050660">
    <property type="term" value="F:flavin adenine dinucleotide binding"/>
    <property type="evidence" value="ECO:0007669"/>
    <property type="project" value="InterPro"/>
</dbReference>
<feature type="domain" description="Acyl-CoA oxidase/dehydrogenase middle" evidence="8">
    <location>
        <begin position="144"/>
        <end position="237"/>
    </location>
</feature>
<dbReference type="AlphaFoldDB" id="A0A7W5TVX7"/>
<organism evidence="10 11">
    <name type="scientific">Garicola koreensis</name>
    <dbReference type="NCBI Taxonomy" id="1262554"/>
    <lineage>
        <taxon>Bacteria</taxon>
        <taxon>Bacillati</taxon>
        <taxon>Actinomycetota</taxon>
        <taxon>Actinomycetes</taxon>
        <taxon>Micrococcales</taxon>
        <taxon>Micrococcaceae</taxon>
        <taxon>Garicola</taxon>
    </lineage>
</organism>
<dbReference type="Gene3D" id="1.10.540.10">
    <property type="entry name" value="Acyl-CoA dehydrogenase/oxidase, N-terminal domain"/>
    <property type="match status" value="1"/>
</dbReference>
<comment type="caution">
    <text evidence="10">The sequence shown here is derived from an EMBL/GenBank/DDBJ whole genome shotgun (WGS) entry which is preliminary data.</text>
</comment>
<proteinExistence type="inferred from homology"/>
<dbReference type="InterPro" id="IPR006089">
    <property type="entry name" value="Acyl-CoA_DH_CS"/>
</dbReference>
<comment type="similarity">
    <text evidence="2 5">Belongs to the acyl-CoA dehydrogenase family.</text>
</comment>
<dbReference type="Gene3D" id="2.40.110.10">
    <property type="entry name" value="Butyryl-CoA Dehydrogenase, subunit A, domain 2"/>
    <property type="match status" value="1"/>
</dbReference>
<dbReference type="EMBL" id="JACIBT010000004">
    <property type="protein sequence ID" value="MBB3667839.1"/>
    <property type="molecule type" value="Genomic_DNA"/>
</dbReference>
<evidence type="ECO:0000259" key="8">
    <source>
        <dbReference type="Pfam" id="PF02770"/>
    </source>
</evidence>
<dbReference type="GO" id="GO:0006635">
    <property type="term" value="P:fatty acid beta-oxidation"/>
    <property type="evidence" value="ECO:0007669"/>
    <property type="project" value="InterPro"/>
</dbReference>
<dbReference type="InterPro" id="IPR036250">
    <property type="entry name" value="AcylCo_DH-like_C"/>
</dbReference>
<dbReference type="PANTHER" id="PTHR43188">
    <property type="entry name" value="ACYL-COENZYME A OXIDASE"/>
    <property type="match status" value="1"/>
</dbReference>
<protein>
    <submittedName>
        <fullName evidence="10">Glutaryl-CoA dehydrogenase</fullName>
        <ecNumber evidence="10">1.3.8.6</ecNumber>
    </submittedName>
</protein>
<evidence type="ECO:0000256" key="3">
    <source>
        <dbReference type="ARBA" id="ARBA00022630"/>
    </source>
</evidence>
<dbReference type="Proteomes" id="UP000547528">
    <property type="component" value="Unassembled WGS sequence"/>
</dbReference>
<reference evidence="10 11" key="1">
    <citation type="submission" date="2020-08" db="EMBL/GenBank/DDBJ databases">
        <title>Sequencing the genomes of 1000 actinobacteria strains.</title>
        <authorList>
            <person name="Klenk H.-P."/>
        </authorList>
    </citation>
    <scope>NUCLEOTIDE SEQUENCE [LARGE SCALE GENOMIC DNA]</scope>
    <source>
        <strain evidence="10 11">DSM 28238</strain>
    </source>
</reference>
<evidence type="ECO:0000256" key="5">
    <source>
        <dbReference type="RuleBase" id="RU362125"/>
    </source>
</evidence>
<dbReference type="SUPFAM" id="SSF56645">
    <property type="entry name" value="Acyl-CoA dehydrogenase NM domain-like"/>
    <property type="match status" value="1"/>
</dbReference>
<keyword evidence="3 5" id="KW-0285">Flavoprotein</keyword>
<evidence type="ECO:0000256" key="4">
    <source>
        <dbReference type="ARBA" id="ARBA00022827"/>
    </source>
</evidence>
<keyword evidence="5 10" id="KW-0560">Oxidoreductase</keyword>
<dbReference type="GO" id="GO:0004361">
    <property type="term" value="F:glutaryl-CoA dehydrogenase activity"/>
    <property type="evidence" value="ECO:0007669"/>
    <property type="project" value="UniProtKB-EC"/>
</dbReference>
<gene>
    <name evidence="10" type="ORF">FHX47_001461</name>
</gene>
<feature type="region of interest" description="Disordered" evidence="6">
    <location>
        <begin position="1"/>
        <end position="23"/>
    </location>
</feature>
<comment type="cofactor">
    <cofactor evidence="1 5">
        <name>FAD</name>
        <dbReference type="ChEBI" id="CHEBI:57692"/>
    </cofactor>
</comment>
<dbReference type="InterPro" id="IPR013786">
    <property type="entry name" value="AcylCoA_DH/ox_N"/>
</dbReference>
<dbReference type="InterPro" id="IPR046373">
    <property type="entry name" value="Acyl-CoA_Oxase/DH_mid-dom_sf"/>
</dbReference>
<dbReference type="PANTHER" id="PTHR43188:SF1">
    <property type="entry name" value="ACYL-COA DEHYDROGENASE"/>
    <property type="match status" value="1"/>
</dbReference>
<keyword evidence="11" id="KW-1185">Reference proteome</keyword>
<dbReference type="Pfam" id="PF02771">
    <property type="entry name" value="Acyl-CoA_dh_N"/>
    <property type="match status" value="1"/>
</dbReference>
<evidence type="ECO:0000313" key="11">
    <source>
        <dbReference type="Proteomes" id="UP000547528"/>
    </source>
</evidence>
<feature type="domain" description="Acyl-CoA dehydrogenase/oxidase N-terminal" evidence="9">
    <location>
        <begin position="44"/>
        <end position="138"/>
    </location>
</feature>
<dbReference type="InterPro" id="IPR009075">
    <property type="entry name" value="AcylCo_DH/oxidase_C"/>
</dbReference>
<feature type="domain" description="Acyl-CoA dehydrogenase/oxidase C-terminal" evidence="7">
    <location>
        <begin position="252"/>
        <end position="396"/>
    </location>
</feature>
<accession>A0A7W5TVX7</accession>
<dbReference type="InterPro" id="IPR045008">
    <property type="entry name" value="ACX4-like"/>
</dbReference>